<proteinExistence type="predicted"/>
<evidence type="ECO:0000313" key="2">
    <source>
        <dbReference type="EMBL" id="ELW53206.1"/>
    </source>
</evidence>
<reference evidence="3" key="1">
    <citation type="submission" date="2012-07" db="EMBL/GenBank/DDBJ databases">
        <title>Genome of the Chinese tree shrew, a rising model animal genetically related to primates.</title>
        <authorList>
            <person name="Zhang G."/>
            <person name="Fan Y."/>
            <person name="Yao Y."/>
            <person name="Huang Z."/>
        </authorList>
    </citation>
    <scope>NUCLEOTIDE SEQUENCE [LARGE SCALE GENOMIC DNA]</scope>
</reference>
<dbReference type="EMBL" id="KB320951">
    <property type="protein sequence ID" value="ELW53206.1"/>
    <property type="molecule type" value="Genomic_DNA"/>
</dbReference>
<gene>
    <name evidence="2" type="ORF">TREES_T100017894</name>
</gene>
<protein>
    <submittedName>
        <fullName evidence="2">Uncharacterized protein</fullName>
    </submittedName>
</protein>
<feature type="region of interest" description="Disordered" evidence="1">
    <location>
        <begin position="1"/>
        <end position="66"/>
    </location>
</feature>
<dbReference type="AlphaFoldDB" id="L9JRQ9"/>
<evidence type="ECO:0000313" key="3">
    <source>
        <dbReference type="Proteomes" id="UP000011518"/>
    </source>
</evidence>
<feature type="compositionally biased region" description="Basic and acidic residues" evidence="1">
    <location>
        <begin position="1"/>
        <end position="30"/>
    </location>
</feature>
<reference evidence="3" key="2">
    <citation type="journal article" date="2013" name="Nat. Commun.">
        <title>Genome of the Chinese tree shrew.</title>
        <authorList>
            <person name="Fan Y."/>
            <person name="Huang Z.Y."/>
            <person name="Cao C.C."/>
            <person name="Chen C.S."/>
            <person name="Chen Y.X."/>
            <person name="Fan D.D."/>
            <person name="He J."/>
            <person name="Hou H.L."/>
            <person name="Hu L."/>
            <person name="Hu X.T."/>
            <person name="Jiang X.T."/>
            <person name="Lai R."/>
            <person name="Lang Y.S."/>
            <person name="Liang B."/>
            <person name="Liao S.G."/>
            <person name="Mu D."/>
            <person name="Ma Y.Y."/>
            <person name="Niu Y.Y."/>
            <person name="Sun X.Q."/>
            <person name="Xia J.Q."/>
            <person name="Xiao J."/>
            <person name="Xiong Z.Q."/>
            <person name="Xu L."/>
            <person name="Yang L."/>
            <person name="Zhang Y."/>
            <person name="Zhao W."/>
            <person name="Zhao X.D."/>
            <person name="Zheng Y.T."/>
            <person name="Zhou J.M."/>
            <person name="Zhu Y.B."/>
            <person name="Zhang G.J."/>
            <person name="Wang J."/>
            <person name="Yao Y.G."/>
        </authorList>
    </citation>
    <scope>NUCLEOTIDE SEQUENCE [LARGE SCALE GENOMIC DNA]</scope>
</reference>
<accession>L9JRQ9</accession>
<evidence type="ECO:0000256" key="1">
    <source>
        <dbReference type="SAM" id="MobiDB-lite"/>
    </source>
</evidence>
<feature type="compositionally biased region" description="Basic and acidic residues" evidence="1">
    <location>
        <begin position="206"/>
        <end position="221"/>
    </location>
</feature>
<dbReference type="InParanoid" id="L9JRQ9"/>
<keyword evidence="3" id="KW-1185">Reference proteome</keyword>
<sequence>MKARRGPDVRGGVRERSCQEAARGRERSGHPAEGQHSLAPTQRPRQVRGSPPLPTNFRAPPSHPHTCPELGHAPVAARRFNRFALRAHTQDKRVHHLGKPGRREQLSPRGSGACAVHRARLCVGKEHAQCEGTIGYVGAQGMLAPRQAPGPFPLTLGHHAAAAAAAVIPSILNLTSSHTRDEVIAGSARHVRGSVIGRWAPGGGAREVRGAKAREGGPDPS</sequence>
<name>L9JRQ9_TUPCH</name>
<dbReference type="Proteomes" id="UP000011518">
    <property type="component" value="Unassembled WGS sequence"/>
</dbReference>
<feature type="region of interest" description="Disordered" evidence="1">
    <location>
        <begin position="202"/>
        <end position="221"/>
    </location>
</feature>
<organism evidence="2 3">
    <name type="scientific">Tupaia chinensis</name>
    <name type="common">Chinese tree shrew</name>
    <name type="synonym">Tupaia belangeri chinensis</name>
    <dbReference type="NCBI Taxonomy" id="246437"/>
    <lineage>
        <taxon>Eukaryota</taxon>
        <taxon>Metazoa</taxon>
        <taxon>Chordata</taxon>
        <taxon>Craniata</taxon>
        <taxon>Vertebrata</taxon>
        <taxon>Euteleostomi</taxon>
        <taxon>Mammalia</taxon>
        <taxon>Eutheria</taxon>
        <taxon>Euarchontoglires</taxon>
        <taxon>Scandentia</taxon>
        <taxon>Tupaiidae</taxon>
        <taxon>Tupaia</taxon>
    </lineage>
</organism>